<dbReference type="InterPro" id="IPR052359">
    <property type="entry name" value="HTH-type_reg/antitoxin"/>
</dbReference>
<evidence type="ECO:0008006" key="6">
    <source>
        <dbReference type="Google" id="ProtNLM"/>
    </source>
</evidence>
<keyword evidence="2" id="KW-0238">DNA-binding</keyword>
<name>A0ABU9Y5G2_9SPHN</name>
<dbReference type="Gene3D" id="1.10.260.40">
    <property type="entry name" value="lambda repressor-like DNA-binding domains"/>
    <property type="match status" value="1"/>
</dbReference>
<dbReference type="PANTHER" id="PTHR36511:SF4">
    <property type="entry name" value="ANTITOXIN MQSA"/>
    <property type="match status" value="1"/>
</dbReference>
<accession>A0ABU9Y5G2</accession>
<dbReference type="SUPFAM" id="SSF47413">
    <property type="entry name" value="lambda repressor-like DNA-binding domains"/>
    <property type="match status" value="1"/>
</dbReference>
<dbReference type="RefSeq" id="WP_343892947.1">
    <property type="nucleotide sequence ID" value="NZ_BAAAEH010000066.1"/>
</dbReference>
<organism evidence="4 5">
    <name type="scientific">Sphingomonas oligophenolica</name>
    <dbReference type="NCBI Taxonomy" id="301154"/>
    <lineage>
        <taxon>Bacteria</taxon>
        <taxon>Pseudomonadati</taxon>
        <taxon>Pseudomonadota</taxon>
        <taxon>Alphaproteobacteria</taxon>
        <taxon>Sphingomonadales</taxon>
        <taxon>Sphingomonadaceae</taxon>
        <taxon>Sphingomonas</taxon>
    </lineage>
</organism>
<evidence type="ECO:0000256" key="3">
    <source>
        <dbReference type="ARBA" id="ARBA00023163"/>
    </source>
</evidence>
<dbReference type="InterPro" id="IPR001387">
    <property type="entry name" value="Cro/C1-type_HTH"/>
</dbReference>
<dbReference type="CDD" id="cd00093">
    <property type="entry name" value="HTH_XRE"/>
    <property type="match status" value="1"/>
</dbReference>
<evidence type="ECO:0000313" key="5">
    <source>
        <dbReference type="Proteomes" id="UP001419910"/>
    </source>
</evidence>
<reference evidence="4 5" key="1">
    <citation type="submission" date="2024-05" db="EMBL/GenBank/DDBJ databases">
        <authorList>
            <person name="Liu Q."/>
            <person name="Xin Y.-H."/>
        </authorList>
    </citation>
    <scope>NUCLEOTIDE SEQUENCE [LARGE SCALE GENOMIC DNA]</scope>
    <source>
        <strain evidence="4 5">CGMCC 1.10181</strain>
    </source>
</reference>
<evidence type="ECO:0000256" key="1">
    <source>
        <dbReference type="ARBA" id="ARBA00023015"/>
    </source>
</evidence>
<evidence type="ECO:0000313" key="4">
    <source>
        <dbReference type="EMBL" id="MEN2791035.1"/>
    </source>
</evidence>
<proteinExistence type="predicted"/>
<keyword evidence="5" id="KW-1185">Reference proteome</keyword>
<comment type="caution">
    <text evidence="4">The sequence shown here is derived from an EMBL/GenBank/DDBJ whole genome shotgun (WGS) entry which is preliminary data.</text>
</comment>
<keyword evidence="1" id="KW-0805">Transcription regulation</keyword>
<dbReference type="InterPro" id="IPR010982">
    <property type="entry name" value="Lambda_DNA-bd_dom_sf"/>
</dbReference>
<dbReference type="EMBL" id="JBDIME010000014">
    <property type="protein sequence ID" value="MEN2791035.1"/>
    <property type="molecule type" value="Genomic_DNA"/>
</dbReference>
<dbReference type="PANTHER" id="PTHR36511">
    <property type="entry name" value="MERR FAMILY BACTERIAL REGULATORY PROTEIN"/>
    <property type="match status" value="1"/>
</dbReference>
<dbReference type="Proteomes" id="UP001419910">
    <property type="component" value="Unassembled WGS sequence"/>
</dbReference>
<evidence type="ECO:0000256" key="2">
    <source>
        <dbReference type="ARBA" id="ARBA00023125"/>
    </source>
</evidence>
<sequence length="94" mass="10244">MTKAFDMMMAGLDDAIAYAEGDHSRGRVATIDVKAVRSATKLSQAKFADAFRFRAATVRDWEQGRRAPDTGSLTLLKMIQADPEGVQQILAKVG</sequence>
<keyword evidence="3" id="KW-0804">Transcription</keyword>
<gene>
    <name evidence="4" type="ORF">ABC974_15480</name>
</gene>
<protein>
    <recommendedName>
        <fullName evidence="6">Helix-turn-helix domain-containing protein</fullName>
    </recommendedName>
</protein>